<dbReference type="InterPro" id="IPR036291">
    <property type="entry name" value="NAD(P)-bd_dom_sf"/>
</dbReference>
<dbReference type="Pfam" id="PF00389">
    <property type="entry name" value="2-Hacid_dh"/>
    <property type="match status" value="1"/>
</dbReference>
<evidence type="ECO:0000256" key="1">
    <source>
        <dbReference type="ARBA" id="ARBA00005854"/>
    </source>
</evidence>
<gene>
    <name evidence="8" type="ORF">LKD36_04315</name>
</gene>
<dbReference type="PANTHER" id="PTHR42789:SF1">
    <property type="entry name" value="D-ISOMER SPECIFIC 2-HYDROXYACID DEHYDROGENASE FAMILY PROTEIN (AFU_ORTHOLOGUE AFUA_6G10090)"/>
    <property type="match status" value="1"/>
</dbReference>
<dbReference type="Proteomes" id="UP001198220">
    <property type="component" value="Unassembled WGS sequence"/>
</dbReference>
<evidence type="ECO:0000313" key="9">
    <source>
        <dbReference type="Proteomes" id="UP001198220"/>
    </source>
</evidence>
<evidence type="ECO:0000313" key="8">
    <source>
        <dbReference type="EMBL" id="MCC2125400.1"/>
    </source>
</evidence>
<keyword evidence="9" id="KW-1185">Reference proteome</keyword>
<dbReference type="SUPFAM" id="SSF52283">
    <property type="entry name" value="Formate/glycerate dehydrogenase catalytic domain-like"/>
    <property type="match status" value="1"/>
</dbReference>
<dbReference type="CDD" id="cd12173">
    <property type="entry name" value="PGDH_4"/>
    <property type="match status" value="1"/>
</dbReference>
<dbReference type="EMBL" id="JAJEPS010000003">
    <property type="protein sequence ID" value="MCC2125400.1"/>
    <property type="molecule type" value="Genomic_DNA"/>
</dbReference>
<comment type="similarity">
    <text evidence="1 5">Belongs to the D-isomer specific 2-hydroxyacid dehydrogenase family.</text>
</comment>
<dbReference type="PROSITE" id="PS00065">
    <property type="entry name" value="D_2_HYDROXYACID_DH_1"/>
    <property type="match status" value="1"/>
</dbReference>
<proteinExistence type="inferred from homology"/>
<evidence type="ECO:0000256" key="5">
    <source>
        <dbReference type="RuleBase" id="RU003719"/>
    </source>
</evidence>
<dbReference type="InterPro" id="IPR006139">
    <property type="entry name" value="D-isomer_2_OHA_DH_cat_dom"/>
</dbReference>
<dbReference type="SUPFAM" id="SSF51735">
    <property type="entry name" value="NAD(P)-binding Rossmann-fold domains"/>
    <property type="match status" value="1"/>
</dbReference>
<dbReference type="AlphaFoldDB" id="A0AAE3A935"/>
<accession>A0AAE3A935</accession>
<name>A0AAE3A935_9FIRM</name>
<evidence type="ECO:0000256" key="4">
    <source>
        <dbReference type="ARBA" id="ARBA00023027"/>
    </source>
</evidence>
<evidence type="ECO:0000256" key="3">
    <source>
        <dbReference type="ARBA" id="ARBA00023002"/>
    </source>
</evidence>
<dbReference type="GO" id="GO:0016616">
    <property type="term" value="F:oxidoreductase activity, acting on the CH-OH group of donors, NAD or NADP as acceptor"/>
    <property type="evidence" value="ECO:0007669"/>
    <property type="project" value="InterPro"/>
</dbReference>
<dbReference type="Pfam" id="PF02826">
    <property type="entry name" value="2-Hacid_dh_C"/>
    <property type="match status" value="1"/>
</dbReference>
<keyword evidence="2" id="KW-0028">Amino-acid biosynthesis</keyword>
<protein>
    <submittedName>
        <fullName evidence="8">Hydroxyacid dehydrogenase</fullName>
    </submittedName>
</protein>
<sequence>MKVLIPQDIAEAGKKFLLDKGYEIKMGSAADEETIAKEVTDCDAILIRTAPVTRKVLEAGKNLKVVSRHGVGVDNIDVQAATELGIQVTNGPLSNSESVAEHAVAFIMALAHHIVEMDENVRNHDWESRNRVRMTGLSGKTVGIVGLGRIGRYVAKKVALGLDMKVIGFDAYIPKDAVPEYVEMVDSMEELYKRSDFVSLHCPATPETKGSVNMKYLSLMKPGAFLVNCARGEVVNEEDLYQALTTGIIKGAALDVLSSEPPKEDNPLLGLKNVILSPHCAAHSYESFDNMAVHAGIGIDEVLTGKSVSWPVNKLEK</sequence>
<reference evidence="8 9" key="1">
    <citation type="submission" date="2021-10" db="EMBL/GenBank/DDBJ databases">
        <title>Anaerobic single-cell dispensing facilitates the cultivation of human gut bacteria.</title>
        <authorList>
            <person name="Afrizal A."/>
        </authorList>
    </citation>
    <scope>NUCLEOTIDE SEQUENCE [LARGE SCALE GENOMIC DNA]</scope>
    <source>
        <strain evidence="8 9">CLA-AA-H276</strain>
    </source>
</reference>
<dbReference type="GO" id="GO:0051287">
    <property type="term" value="F:NAD binding"/>
    <property type="evidence" value="ECO:0007669"/>
    <property type="project" value="InterPro"/>
</dbReference>
<dbReference type="InterPro" id="IPR029753">
    <property type="entry name" value="D-isomer_DH_CS"/>
</dbReference>
<dbReference type="FunFam" id="3.40.50.720:FF:000203">
    <property type="entry name" value="D-3-phosphoglycerate dehydrogenase (SerA)"/>
    <property type="match status" value="1"/>
</dbReference>
<dbReference type="InterPro" id="IPR050857">
    <property type="entry name" value="D-2-hydroxyacid_DH"/>
</dbReference>
<evidence type="ECO:0000259" key="7">
    <source>
        <dbReference type="Pfam" id="PF02826"/>
    </source>
</evidence>
<dbReference type="GO" id="GO:0008652">
    <property type="term" value="P:amino acid biosynthetic process"/>
    <property type="evidence" value="ECO:0007669"/>
    <property type="project" value="UniProtKB-KW"/>
</dbReference>
<dbReference type="PANTHER" id="PTHR42789">
    <property type="entry name" value="D-ISOMER SPECIFIC 2-HYDROXYACID DEHYDROGENASE FAMILY PROTEIN (AFU_ORTHOLOGUE AFUA_6G10090)"/>
    <property type="match status" value="1"/>
</dbReference>
<dbReference type="InterPro" id="IPR006140">
    <property type="entry name" value="D-isomer_DH_NAD-bd"/>
</dbReference>
<dbReference type="Gene3D" id="3.40.50.720">
    <property type="entry name" value="NAD(P)-binding Rossmann-like Domain"/>
    <property type="match status" value="2"/>
</dbReference>
<dbReference type="InterPro" id="IPR029752">
    <property type="entry name" value="D-isomer_DH_CS1"/>
</dbReference>
<evidence type="ECO:0000259" key="6">
    <source>
        <dbReference type="Pfam" id="PF00389"/>
    </source>
</evidence>
<feature type="domain" description="D-isomer specific 2-hydroxyacid dehydrogenase catalytic" evidence="6">
    <location>
        <begin position="3"/>
        <end position="313"/>
    </location>
</feature>
<keyword evidence="4" id="KW-0520">NAD</keyword>
<keyword evidence="3 5" id="KW-0560">Oxidoreductase</keyword>
<evidence type="ECO:0000256" key="2">
    <source>
        <dbReference type="ARBA" id="ARBA00022605"/>
    </source>
</evidence>
<organism evidence="8 9">
    <name type="scientific">Hominiventricola filiformis</name>
    <dbReference type="NCBI Taxonomy" id="2885352"/>
    <lineage>
        <taxon>Bacteria</taxon>
        <taxon>Bacillati</taxon>
        <taxon>Bacillota</taxon>
        <taxon>Clostridia</taxon>
        <taxon>Lachnospirales</taxon>
        <taxon>Lachnospiraceae</taxon>
        <taxon>Hominiventricola</taxon>
    </lineage>
</organism>
<dbReference type="PROSITE" id="PS00671">
    <property type="entry name" value="D_2_HYDROXYACID_DH_3"/>
    <property type="match status" value="1"/>
</dbReference>
<comment type="caution">
    <text evidence="8">The sequence shown here is derived from an EMBL/GenBank/DDBJ whole genome shotgun (WGS) entry which is preliminary data.</text>
</comment>
<feature type="domain" description="D-isomer specific 2-hydroxyacid dehydrogenase NAD-binding" evidence="7">
    <location>
        <begin position="104"/>
        <end position="281"/>
    </location>
</feature>
<dbReference type="RefSeq" id="WP_308458846.1">
    <property type="nucleotide sequence ID" value="NZ_JAJEPS010000003.1"/>
</dbReference>